<name>A0A8J4YE12_CHIOP</name>
<proteinExistence type="predicted"/>
<reference evidence="2" key="1">
    <citation type="submission" date="2020-07" db="EMBL/GenBank/DDBJ databases">
        <title>The High-quality genome of the commercially important snow crab, Chionoecetes opilio.</title>
        <authorList>
            <person name="Jeong J.-H."/>
            <person name="Ryu S."/>
        </authorList>
    </citation>
    <scope>NUCLEOTIDE SEQUENCE</scope>
    <source>
        <strain evidence="2">MADBK_172401_WGS</strain>
        <tissue evidence="2">Digestive gland</tissue>
    </source>
</reference>
<dbReference type="OrthoDB" id="6380626at2759"/>
<evidence type="ECO:0000256" key="1">
    <source>
        <dbReference type="SAM" id="MobiDB-lite"/>
    </source>
</evidence>
<dbReference type="Proteomes" id="UP000770661">
    <property type="component" value="Unassembled WGS sequence"/>
</dbReference>
<accession>A0A8J4YE12</accession>
<evidence type="ECO:0000313" key="2">
    <source>
        <dbReference type="EMBL" id="KAG0726263.1"/>
    </source>
</evidence>
<comment type="caution">
    <text evidence="2">The sequence shown here is derived from an EMBL/GenBank/DDBJ whole genome shotgun (WGS) entry which is preliminary data.</text>
</comment>
<evidence type="ECO:0000313" key="3">
    <source>
        <dbReference type="Proteomes" id="UP000770661"/>
    </source>
</evidence>
<dbReference type="AlphaFoldDB" id="A0A8J4YE12"/>
<organism evidence="2 3">
    <name type="scientific">Chionoecetes opilio</name>
    <name type="common">Atlantic snow crab</name>
    <name type="synonym">Cancer opilio</name>
    <dbReference type="NCBI Taxonomy" id="41210"/>
    <lineage>
        <taxon>Eukaryota</taxon>
        <taxon>Metazoa</taxon>
        <taxon>Ecdysozoa</taxon>
        <taxon>Arthropoda</taxon>
        <taxon>Crustacea</taxon>
        <taxon>Multicrustacea</taxon>
        <taxon>Malacostraca</taxon>
        <taxon>Eumalacostraca</taxon>
        <taxon>Eucarida</taxon>
        <taxon>Decapoda</taxon>
        <taxon>Pleocyemata</taxon>
        <taxon>Brachyura</taxon>
        <taxon>Eubrachyura</taxon>
        <taxon>Majoidea</taxon>
        <taxon>Majidae</taxon>
        <taxon>Chionoecetes</taxon>
    </lineage>
</organism>
<feature type="region of interest" description="Disordered" evidence="1">
    <location>
        <begin position="1"/>
        <end position="24"/>
    </location>
</feature>
<sequence length="127" mass="14028">MSRGDPQGCLQSQPGFPLPPEWNFNDPDRWSFGFPRRETVKTSGALVEFFATNDTPRKLKDDALAFSKGGLMSKNHPREDYKELLRLSYCPGGEGPAKPSAVPEPPSSRWMAKAIYAPSSDVKSPLS</sequence>
<dbReference type="EMBL" id="JACEEZ010004680">
    <property type="protein sequence ID" value="KAG0726263.1"/>
    <property type="molecule type" value="Genomic_DNA"/>
</dbReference>
<gene>
    <name evidence="2" type="ORF">GWK47_036966</name>
</gene>
<keyword evidence="3" id="KW-1185">Reference proteome</keyword>
<protein>
    <submittedName>
        <fullName evidence="2">Uncharacterized protein</fullName>
    </submittedName>
</protein>